<gene>
    <name evidence="3" type="ORF">BOX15_Mlig028216g1</name>
    <name evidence="2" type="ORF">BOX15_Mlig028216g2</name>
</gene>
<keyword evidence="4" id="KW-1185">Reference proteome</keyword>
<comment type="caution">
    <text evidence="3">The sequence shown here is derived from an EMBL/GenBank/DDBJ whole genome shotgun (WGS) entry which is preliminary data.</text>
</comment>
<feature type="compositionally biased region" description="Polar residues" evidence="1">
    <location>
        <begin position="1"/>
        <end position="12"/>
    </location>
</feature>
<name>A0A267GSV3_9PLAT</name>
<feature type="compositionally biased region" description="Basic residues" evidence="1">
    <location>
        <begin position="25"/>
        <end position="36"/>
    </location>
</feature>
<feature type="compositionally biased region" description="Polar residues" evidence="1">
    <location>
        <begin position="42"/>
        <end position="53"/>
    </location>
</feature>
<dbReference type="Proteomes" id="UP000215902">
    <property type="component" value="Unassembled WGS sequence"/>
</dbReference>
<evidence type="ECO:0000313" key="3">
    <source>
        <dbReference type="EMBL" id="PAA88389.1"/>
    </source>
</evidence>
<dbReference type="AlphaFoldDB" id="A0A267GSV3"/>
<sequence length="53" mass="5744">MNLQASSGTAPPSSALAVRQSGVIKARKEKTTRVRNHPILASRTTQPRNSCLR</sequence>
<evidence type="ECO:0000256" key="1">
    <source>
        <dbReference type="SAM" id="MobiDB-lite"/>
    </source>
</evidence>
<feature type="region of interest" description="Disordered" evidence="1">
    <location>
        <begin position="1"/>
        <end position="53"/>
    </location>
</feature>
<evidence type="ECO:0000313" key="2">
    <source>
        <dbReference type="EMBL" id="PAA60775.1"/>
    </source>
</evidence>
<accession>A0A267GSV3</accession>
<organism evidence="3 4">
    <name type="scientific">Macrostomum lignano</name>
    <dbReference type="NCBI Taxonomy" id="282301"/>
    <lineage>
        <taxon>Eukaryota</taxon>
        <taxon>Metazoa</taxon>
        <taxon>Spiralia</taxon>
        <taxon>Lophotrochozoa</taxon>
        <taxon>Platyhelminthes</taxon>
        <taxon>Rhabditophora</taxon>
        <taxon>Macrostomorpha</taxon>
        <taxon>Macrostomida</taxon>
        <taxon>Macrostomidae</taxon>
        <taxon>Macrostomum</taxon>
    </lineage>
</organism>
<evidence type="ECO:0000313" key="4">
    <source>
        <dbReference type="Proteomes" id="UP000215902"/>
    </source>
</evidence>
<proteinExistence type="predicted"/>
<dbReference type="EMBL" id="NIVC01000193">
    <property type="protein sequence ID" value="PAA88389.1"/>
    <property type="molecule type" value="Genomic_DNA"/>
</dbReference>
<dbReference type="EMBL" id="NIVC01002113">
    <property type="protein sequence ID" value="PAA60775.1"/>
    <property type="molecule type" value="Genomic_DNA"/>
</dbReference>
<reference evidence="3 4" key="1">
    <citation type="submission" date="2017-06" db="EMBL/GenBank/DDBJ databases">
        <title>A platform for efficient transgenesis in Macrostomum lignano, a flatworm model organism for stem cell research.</title>
        <authorList>
            <person name="Berezikov E."/>
        </authorList>
    </citation>
    <scope>NUCLEOTIDE SEQUENCE [LARGE SCALE GENOMIC DNA]</scope>
    <source>
        <strain evidence="3">DV1</strain>
        <tissue evidence="3">Whole organism</tissue>
    </source>
</reference>
<protein>
    <submittedName>
        <fullName evidence="3">Uncharacterized protein</fullName>
    </submittedName>
</protein>